<dbReference type="GO" id="GO:0003677">
    <property type="term" value="F:DNA binding"/>
    <property type="evidence" value="ECO:0007669"/>
    <property type="project" value="UniProtKB-KW"/>
</dbReference>
<dbReference type="Pfam" id="PF00072">
    <property type="entry name" value="Response_reg"/>
    <property type="match status" value="1"/>
</dbReference>
<dbReference type="GO" id="GO:0000156">
    <property type="term" value="F:phosphorelay response regulator activity"/>
    <property type="evidence" value="ECO:0007669"/>
    <property type="project" value="InterPro"/>
</dbReference>
<feature type="domain" description="HTH LytTR-type" evidence="3">
    <location>
        <begin position="145"/>
        <end position="252"/>
    </location>
</feature>
<dbReference type="Gene3D" id="3.40.50.2300">
    <property type="match status" value="1"/>
</dbReference>
<comment type="caution">
    <text evidence="4">The sequence shown here is derived from an EMBL/GenBank/DDBJ whole genome shotgun (WGS) entry which is preliminary data.</text>
</comment>
<keyword evidence="1" id="KW-0597">Phosphoprotein</keyword>
<dbReference type="Proteomes" id="UP000095552">
    <property type="component" value="Unassembled WGS sequence"/>
</dbReference>
<name>A0A1E5T6D2_9BACT</name>
<dbReference type="PANTHER" id="PTHR37299">
    <property type="entry name" value="TRANSCRIPTIONAL REGULATOR-RELATED"/>
    <property type="match status" value="1"/>
</dbReference>
<feature type="domain" description="Response regulatory" evidence="2">
    <location>
        <begin position="2"/>
        <end position="114"/>
    </location>
</feature>
<evidence type="ECO:0000313" key="4">
    <source>
        <dbReference type="EMBL" id="OEK06939.1"/>
    </source>
</evidence>
<evidence type="ECO:0000259" key="2">
    <source>
        <dbReference type="PROSITE" id="PS50110"/>
    </source>
</evidence>
<dbReference type="Pfam" id="PF04397">
    <property type="entry name" value="LytTR"/>
    <property type="match status" value="1"/>
</dbReference>
<reference evidence="4 5" key="1">
    <citation type="submission" date="2016-08" db="EMBL/GenBank/DDBJ databases">
        <title>Draft genome of Fabibacter sp. strain SK-8.</title>
        <authorList>
            <person name="Wong S.-K."/>
            <person name="Hamasaki K."/>
            <person name="Yoshizawa S."/>
        </authorList>
    </citation>
    <scope>NUCLEOTIDE SEQUENCE [LARGE SCALE GENOMIC DNA]</scope>
    <source>
        <strain evidence="4 5">SK-8</strain>
    </source>
</reference>
<evidence type="ECO:0000256" key="1">
    <source>
        <dbReference type="PROSITE-ProRule" id="PRU00169"/>
    </source>
</evidence>
<organism evidence="4 5">
    <name type="scientific">Roseivirga misakiensis</name>
    <dbReference type="NCBI Taxonomy" id="1563681"/>
    <lineage>
        <taxon>Bacteria</taxon>
        <taxon>Pseudomonadati</taxon>
        <taxon>Bacteroidota</taxon>
        <taxon>Cytophagia</taxon>
        <taxon>Cytophagales</taxon>
        <taxon>Roseivirgaceae</taxon>
        <taxon>Roseivirga</taxon>
    </lineage>
</organism>
<keyword evidence="4" id="KW-0238">DNA-binding</keyword>
<sequence length="252" mass="29478">MKVLIVEDESMAAKRLVTLLEKLDSNIEILAKLDSVKRAVAWLKENEADLLFFDIQLADGLSFEILDQVQVNAPIIFTTAFDEYAIQAFKLNSVDYLLKPIDPEELEHALNKYEERFKSEESPQVNMTLIEQAVQMMTKKYKERFVVKIGEHIRTLPVSETAFFFSQEKATYLQTTENKRFIIDYTMEQVEQLVDPERFFRINRKYLVSLDAVNDIVTYSNSRLRLILNGSDEMDAIVSRDKVQIFKRWLDK</sequence>
<keyword evidence="5" id="KW-1185">Reference proteome</keyword>
<dbReference type="PROSITE" id="PS50110">
    <property type="entry name" value="RESPONSE_REGULATORY"/>
    <property type="match status" value="1"/>
</dbReference>
<dbReference type="RefSeq" id="WP_069834251.1">
    <property type="nucleotide sequence ID" value="NZ_MDGQ01000003.1"/>
</dbReference>
<dbReference type="SMART" id="SM00850">
    <property type="entry name" value="LytTR"/>
    <property type="match status" value="1"/>
</dbReference>
<dbReference type="OrthoDB" id="646623at2"/>
<proteinExistence type="predicted"/>
<dbReference type="PANTHER" id="PTHR37299:SF1">
    <property type="entry name" value="STAGE 0 SPORULATION PROTEIN A HOMOLOG"/>
    <property type="match status" value="1"/>
</dbReference>
<accession>A0A1E5T6D2</accession>
<gene>
    <name evidence="4" type="ORF">BFP71_04595</name>
</gene>
<dbReference type="InterPro" id="IPR001789">
    <property type="entry name" value="Sig_transdc_resp-reg_receiver"/>
</dbReference>
<dbReference type="InterPro" id="IPR011006">
    <property type="entry name" value="CheY-like_superfamily"/>
</dbReference>
<dbReference type="STRING" id="1563681.BFP71_04595"/>
<dbReference type="PROSITE" id="PS50930">
    <property type="entry name" value="HTH_LYTTR"/>
    <property type="match status" value="1"/>
</dbReference>
<dbReference type="EMBL" id="MDGQ01000003">
    <property type="protein sequence ID" value="OEK06939.1"/>
    <property type="molecule type" value="Genomic_DNA"/>
</dbReference>
<dbReference type="Gene3D" id="2.40.50.1020">
    <property type="entry name" value="LytTr DNA-binding domain"/>
    <property type="match status" value="1"/>
</dbReference>
<dbReference type="AlphaFoldDB" id="A0A1E5T6D2"/>
<evidence type="ECO:0000259" key="3">
    <source>
        <dbReference type="PROSITE" id="PS50930"/>
    </source>
</evidence>
<dbReference type="SUPFAM" id="SSF52172">
    <property type="entry name" value="CheY-like"/>
    <property type="match status" value="1"/>
</dbReference>
<protein>
    <submittedName>
        <fullName evidence="4">DNA-binding response regulator</fullName>
    </submittedName>
</protein>
<dbReference type="SMART" id="SM00448">
    <property type="entry name" value="REC"/>
    <property type="match status" value="1"/>
</dbReference>
<feature type="modified residue" description="4-aspartylphosphate" evidence="1">
    <location>
        <position position="54"/>
    </location>
</feature>
<evidence type="ECO:0000313" key="5">
    <source>
        <dbReference type="Proteomes" id="UP000095552"/>
    </source>
</evidence>
<dbReference type="InterPro" id="IPR046947">
    <property type="entry name" value="LytR-like"/>
</dbReference>
<dbReference type="InterPro" id="IPR007492">
    <property type="entry name" value="LytTR_DNA-bd_dom"/>
</dbReference>